<evidence type="ECO:0000313" key="3">
    <source>
        <dbReference type="EMBL" id="PSK57282.1"/>
    </source>
</evidence>
<gene>
    <name evidence="3" type="ORF">B9Z65_424</name>
</gene>
<dbReference type="Gene3D" id="2.60.200.20">
    <property type="match status" value="1"/>
</dbReference>
<feature type="compositionally biased region" description="Basic and acidic residues" evidence="1">
    <location>
        <begin position="20"/>
        <end position="79"/>
    </location>
</feature>
<dbReference type="EMBL" id="NHZQ01000050">
    <property type="protein sequence ID" value="PSK57282.1"/>
    <property type="molecule type" value="Genomic_DNA"/>
</dbReference>
<dbReference type="PANTHER" id="PTHR23308">
    <property type="entry name" value="NUCLEAR INHIBITOR OF PROTEIN PHOSPHATASE-1"/>
    <property type="match status" value="1"/>
</dbReference>
<name>A0A2P8A9Z9_9PEZI</name>
<comment type="caution">
    <text evidence="3">The sequence shown here is derived from an EMBL/GenBank/DDBJ whole genome shotgun (WGS) entry which is preliminary data.</text>
</comment>
<accession>A0A2P8A9Z9</accession>
<keyword evidence="4" id="KW-1185">Reference proteome</keyword>
<dbReference type="InterPro" id="IPR000253">
    <property type="entry name" value="FHA_dom"/>
</dbReference>
<dbReference type="SMART" id="SM00240">
    <property type="entry name" value="FHA"/>
    <property type="match status" value="1"/>
</dbReference>
<dbReference type="STRING" id="40998.A0A2P8A9Z9"/>
<dbReference type="PROSITE" id="PS50006">
    <property type="entry name" value="FHA_DOMAIN"/>
    <property type="match status" value="1"/>
</dbReference>
<evidence type="ECO:0000256" key="1">
    <source>
        <dbReference type="SAM" id="MobiDB-lite"/>
    </source>
</evidence>
<sequence length="329" mass="38583">MGKSGEGYERSRNRSNSLDRNQESVKRKSHRGEADRERKRRRYSSDEEDRPRRRDDGRAEMRSERRDGSREHDRRQDRDRRRKRSPSPRANDRDRRLRRRDDDKEEDRYRRPRQSRSRSPRRDRRPKGPPSPSPPRRNKGPLPSQNDSFALTTGEEPAVEKQKPNFAPTGLLAKEANTVRTDIKSSPQIILKYHEPPEARKPPASQAWRLYHFSGDSKEPADTVPLFERSCWLLGRESTIVDIRLDERTASKQHAVIQFRYSMNRDEYGDKIEKVKPYLIDLESKAGTTLNGGKIEEGRYVELRDGDVLVFGQPDEEGEEWVVMLPPED</sequence>
<dbReference type="SUPFAM" id="SSF49879">
    <property type="entry name" value="SMAD/FHA domain"/>
    <property type="match status" value="1"/>
</dbReference>
<evidence type="ECO:0000313" key="4">
    <source>
        <dbReference type="Proteomes" id="UP000243723"/>
    </source>
</evidence>
<evidence type="ECO:0000259" key="2">
    <source>
        <dbReference type="PROSITE" id="PS50006"/>
    </source>
</evidence>
<feature type="compositionally biased region" description="Basic and acidic residues" evidence="1">
    <location>
        <begin position="1"/>
        <end position="12"/>
    </location>
</feature>
<feature type="compositionally biased region" description="Basic and acidic residues" evidence="1">
    <location>
        <begin position="90"/>
        <end position="109"/>
    </location>
</feature>
<dbReference type="Pfam" id="PF00498">
    <property type="entry name" value="FHA"/>
    <property type="match status" value="1"/>
</dbReference>
<organism evidence="3 4">
    <name type="scientific">Elsinoe australis</name>
    <dbReference type="NCBI Taxonomy" id="40998"/>
    <lineage>
        <taxon>Eukaryota</taxon>
        <taxon>Fungi</taxon>
        <taxon>Dikarya</taxon>
        <taxon>Ascomycota</taxon>
        <taxon>Pezizomycotina</taxon>
        <taxon>Dothideomycetes</taxon>
        <taxon>Dothideomycetidae</taxon>
        <taxon>Myriangiales</taxon>
        <taxon>Elsinoaceae</taxon>
        <taxon>Elsinoe</taxon>
    </lineage>
</organism>
<reference evidence="3 4" key="1">
    <citation type="submission" date="2017-05" db="EMBL/GenBank/DDBJ databases">
        <title>Draft genome sequence of Elsinoe australis.</title>
        <authorList>
            <person name="Cheng Q."/>
        </authorList>
    </citation>
    <scope>NUCLEOTIDE SEQUENCE [LARGE SCALE GENOMIC DNA]</scope>
    <source>
        <strain evidence="3 4">NL1</strain>
    </source>
</reference>
<feature type="region of interest" description="Disordered" evidence="1">
    <location>
        <begin position="1"/>
        <end position="179"/>
    </location>
</feature>
<dbReference type="InterPro" id="IPR050923">
    <property type="entry name" value="Cell_Proc_Reg/RNA_Proc"/>
</dbReference>
<dbReference type="InterPro" id="IPR008984">
    <property type="entry name" value="SMAD_FHA_dom_sf"/>
</dbReference>
<feature type="domain" description="FHA" evidence="2">
    <location>
        <begin position="232"/>
        <end position="295"/>
    </location>
</feature>
<proteinExistence type="predicted"/>
<dbReference type="AlphaFoldDB" id="A0A2P8A9Z9"/>
<protein>
    <submittedName>
        <fullName evidence="3">FHA domain-containing protein DDL</fullName>
    </submittedName>
</protein>
<dbReference type="OrthoDB" id="444265at2759"/>
<feature type="compositionally biased region" description="Basic residues" evidence="1">
    <location>
        <begin position="110"/>
        <end position="127"/>
    </location>
</feature>
<dbReference type="Proteomes" id="UP000243723">
    <property type="component" value="Unassembled WGS sequence"/>
</dbReference>